<keyword evidence="4" id="KW-0227">DNA damage</keyword>
<dbReference type="PANTHER" id="PTHR11070">
    <property type="entry name" value="UVRD / RECB / PCRA DNA HELICASE FAMILY MEMBER"/>
    <property type="match status" value="1"/>
</dbReference>
<dbReference type="PROSITE" id="PS51217">
    <property type="entry name" value="UVRD_HELICASE_CTER"/>
    <property type="match status" value="1"/>
</dbReference>
<keyword evidence="10" id="KW-0234">DNA repair</keyword>
<evidence type="ECO:0000313" key="19">
    <source>
        <dbReference type="EMBL" id="EYT49712.1"/>
    </source>
</evidence>
<dbReference type="EC" id="5.6.2.4" evidence="13"/>
<comment type="caution">
    <text evidence="19">The sequence shown here is derived from an EMBL/GenBank/DDBJ whole genome shotgun (WGS) entry which is preliminary data.</text>
</comment>
<evidence type="ECO:0000256" key="13">
    <source>
        <dbReference type="ARBA" id="ARBA00034808"/>
    </source>
</evidence>
<evidence type="ECO:0000256" key="14">
    <source>
        <dbReference type="ARBA" id="ARBA00048988"/>
    </source>
</evidence>
<dbReference type="InterPro" id="IPR014016">
    <property type="entry name" value="UvrD-like_ATP-bd"/>
</dbReference>
<keyword evidence="3 15" id="KW-0547">Nucleotide-binding</keyword>
<dbReference type="EMBL" id="AORC01000007">
    <property type="protein sequence ID" value="EYT49712.1"/>
    <property type="molecule type" value="Genomic_DNA"/>
</dbReference>
<feature type="domain" description="UvrD-like helicase ATP-binding" evidence="17">
    <location>
        <begin position="1"/>
        <end position="440"/>
    </location>
</feature>
<keyword evidence="5 15" id="KW-0378">Hydrolase</keyword>
<comment type="catalytic activity">
    <reaction evidence="14">
        <text>ATP + H2O = ADP + phosphate + H(+)</text>
        <dbReference type="Rhea" id="RHEA:13065"/>
        <dbReference type="ChEBI" id="CHEBI:15377"/>
        <dbReference type="ChEBI" id="CHEBI:15378"/>
        <dbReference type="ChEBI" id="CHEBI:30616"/>
        <dbReference type="ChEBI" id="CHEBI:43474"/>
        <dbReference type="ChEBI" id="CHEBI:456216"/>
        <dbReference type="EC" id="5.6.2.4"/>
    </reaction>
</comment>
<evidence type="ECO:0000256" key="15">
    <source>
        <dbReference type="PROSITE-ProRule" id="PRU00560"/>
    </source>
</evidence>
<evidence type="ECO:0000256" key="1">
    <source>
        <dbReference type="ARBA" id="ARBA00009922"/>
    </source>
</evidence>
<proteinExistence type="inferred from homology"/>
<keyword evidence="2" id="KW-0540">Nuclease</keyword>
<evidence type="ECO:0000256" key="10">
    <source>
        <dbReference type="ARBA" id="ARBA00023204"/>
    </source>
</evidence>
<evidence type="ECO:0000259" key="18">
    <source>
        <dbReference type="PROSITE" id="PS51217"/>
    </source>
</evidence>
<keyword evidence="11" id="KW-0413">Isomerase</keyword>
<dbReference type="Proteomes" id="UP000019754">
    <property type="component" value="Unassembled WGS sequence"/>
</dbReference>
<evidence type="ECO:0000313" key="20">
    <source>
        <dbReference type="Proteomes" id="UP000019754"/>
    </source>
</evidence>
<dbReference type="OrthoDB" id="9810135at2"/>
<comment type="catalytic activity">
    <reaction evidence="12">
        <text>Couples ATP hydrolysis with the unwinding of duplex DNA by translocating in the 3'-5' direction.</text>
        <dbReference type="EC" id="5.6.2.4"/>
    </reaction>
</comment>
<evidence type="ECO:0000256" key="7">
    <source>
        <dbReference type="ARBA" id="ARBA00022839"/>
    </source>
</evidence>
<dbReference type="InterPro" id="IPR027417">
    <property type="entry name" value="P-loop_NTPase"/>
</dbReference>
<accession>A0A022L1K5</accession>
<evidence type="ECO:0000256" key="3">
    <source>
        <dbReference type="ARBA" id="ARBA00022741"/>
    </source>
</evidence>
<dbReference type="PROSITE" id="PS51198">
    <property type="entry name" value="UVRD_HELICASE_ATP_BIND"/>
    <property type="match status" value="1"/>
</dbReference>
<evidence type="ECO:0000256" key="16">
    <source>
        <dbReference type="SAM" id="MobiDB-lite"/>
    </source>
</evidence>
<evidence type="ECO:0000256" key="4">
    <source>
        <dbReference type="ARBA" id="ARBA00022763"/>
    </source>
</evidence>
<gene>
    <name evidence="19" type="ORF">D641_0106700</name>
</gene>
<keyword evidence="8 15" id="KW-0067">ATP-binding</keyword>
<evidence type="ECO:0000256" key="12">
    <source>
        <dbReference type="ARBA" id="ARBA00034617"/>
    </source>
</evidence>
<feature type="binding site" evidence="15">
    <location>
        <begin position="8"/>
        <end position="15"/>
    </location>
    <ligand>
        <name>ATP</name>
        <dbReference type="ChEBI" id="CHEBI:30616"/>
    </ligand>
</feature>
<keyword evidence="20" id="KW-1185">Reference proteome</keyword>
<dbReference type="RefSeq" id="WP_017824877.1">
    <property type="nucleotide sequence ID" value="NZ_KB403093.1"/>
</dbReference>
<dbReference type="InterPro" id="IPR014017">
    <property type="entry name" value="DNA_helicase_UvrD-like_C"/>
</dbReference>
<dbReference type="GO" id="GO:0043138">
    <property type="term" value="F:3'-5' DNA helicase activity"/>
    <property type="evidence" value="ECO:0007669"/>
    <property type="project" value="UniProtKB-EC"/>
</dbReference>
<evidence type="ECO:0000256" key="11">
    <source>
        <dbReference type="ARBA" id="ARBA00023235"/>
    </source>
</evidence>
<evidence type="ECO:0000259" key="17">
    <source>
        <dbReference type="PROSITE" id="PS51198"/>
    </source>
</evidence>
<keyword evidence="9" id="KW-0238">DNA-binding</keyword>
<dbReference type="InterPro" id="IPR011604">
    <property type="entry name" value="PDDEXK-like_dom_sf"/>
</dbReference>
<evidence type="ECO:0000256" key="9">
    <source>
        <dbReference type="ARBA" id="ARBA00023125"/>
    </source>
</evidence>
<dbReference type="GO" id="GO:0005524">
    <property type="term" value="F:ATP binding"/>
    <property type="evidence" value="ECO:0007669"/>
    <property type="project" value="UniProtKB-UniRule"/>
</dbReference>
<comment type="similarity">
    <text evidence="1">Belongs to the helicase family. UvrD subfamily.</text>
</comment>
<feature type="compositionally biased region" description="Low complexity" evidence="16">
    <location>
        <begin position="906"/>
        <end position="916"/>
    </location>
</feature>
<keyword evidence="7 19" id="KW-0269">Exonuclease</keyword>
<dbReference type="HOGENOM" id="CLU_001114_1_2_11"/>
<dbReference type="Gene3D" id="1.10.10.160">
    <property type="match status" value="1"/>
</dbReference>
<dbReference type="SUPFAM" id="SSF52540">
    <property type="entry name" value="P-loop containing nucleoside triphosphate hydrolases"/>
    <property type="match status" value="1"/>
</dbReference>
<dbReference type="GO" id="GO:0000725">
    <property type="term" value="P:recombinational repair"/>
    <property type="evidence" value="ECO:0007669"/>
    <property type="project" value="TreeGrafter"/>
</dbReference>
<feature type="domain" description="UvrD-like helicase C-terminal" evidence="18">
    <location>
        <begin position="441"/>
        <end position="722"/>
    </location>
</feature>
<dbReference type="InterPro" id="IPR038726">
    <property type="entry name" value="PDDEXK_AddAB-type"/>
</dbReference>
<name>A0A022L1K5_9MICO</name>
<organism evidence="19 20">
    <name type="scientific">Brachybacterium muris UCD-AY4</name>
    <dbReference type="NCBI Taxonomy" id="1249481"/>
    <lineage>
        <taxon>Bacteria</taxon>
        <taxon>Bacillati</taxon>
        <taxon>Actinomycetota</taxon>
        <taxon>Actinomycetes</taxon>
        <taxon>Micrococcales</taxon>
        <taxon>Dermabacteraceae</taxon>
        <taxon>Brachybacterium</taxon>
    </lineage>
</organism>
<dbReference type="AlphaFoldDB" id="A0A022L1K5"/>
<keyword evidence="6 15" id="KW-0347">Helicase</keyword>
<dbReference type="InterPro" id="IPR013986">
    <property type="entry name" value="DExx_box_DNA_helicase_dom_sf"/>
</dbReference>
<dbReference type="GO" id="GO:0003677">
    <property type="term" value="F:DNA binding"/>
    <property type="evidence" value="ECO:0007669"/>
    <property type="project" value="UniProtKB-KW"/>
</dbReference>
<evidence type="ECO:0000256" key="5">
    <source>
        <dbReference type="ARBA" id="ARBA00022801"/>
    </source>
</evidence>
<dbReference type="InterPro" id="IPR000212">
    <property type="entry name" value="DNA_helicase_UvrD/REP"/>
</dbReference>
<feature type="region of interest" description="Disordered" evidence="16">
    <location>
        <begin position="887"/>
        <end position="916"/>
    </location>
</feature>
<dbReference type="PANTHER" id="PTHR11070:SF2">
    <property type="entry name" value="ATP-DEPENDENT DNA HELICASE SRS2"/>
    <property type="match status" value="1"/>
</dbReference>
<dbReference type="STRING" id="1249481.D641_0106700"/>
<evidence type="ECO:0000256" key="2">
    <source>
        <dbReference type="ARBA" id="ARBA00022722"/>
    </source>
</evidence>
<dbReference type="Pfam" id="PF00580">
    <property type="entry name" value="UvrD-helicase"/>
    <property type="match status" value="1"/>
</dbReference>
<protein>
    <recommendedName>
        <fullName evidence="13">DNA 3'-5' helicase</fullName>
        <ecNumber evidence="13">5.6.2.4</ecNumber>
    </recommendedName>
</protein>
<evidence type="ECO:0000256" key="8">
    <source>
        <dbReference type="ARBA" id="ARBA00022840"/>
    </source>
</evidence>
<reference evidence="19 20" key="1">
    <citation type="journal article" date="2013" name="Genome Announc.">
        <title>Draft genome sequence of an Actinobacterium, Brachybacterium muris strain UCD-AY4.</title>
        <authorList>
            <person name="Lo J.R."/>
            <person name="Lang J.M."/>
            <person name="Darling A.E."/>
            <person name="Eisen J.A."/>
            <person name="Coil D.A."/>
        </authorList>
    </citation>
    <scope>NUCLEOTIDE SEQUENCE [LARGE SCALE GENOMIC DNA]</scope>
    <source>
        <strain evidence="19 20">UCD-AY4</strain>
    </source>
</reference>
<sequence>MTFTLINASAGSGKTHTLTHDIADRIKGGLQPSQLIATTFTTKAAAELSDRVRRTLLEVGNTQAATGIDSAMIGTINAVSGQLLREFALDAGISPDVQVLDADRQKAAFNAAIDDAAAAAGAEAGDLLARTGHDGEEEPALPYNAPPSWRSHVRDLAGRARTNRIGAEQLRAAAEASWDEYRESALPDVSGEDRRPAWLSGLDAALHMLEAEADAAAERPAATIRKHLETLEQLRRDLADPSRAPWVGWARIAKVAQVDEARATAKENGGKPPGFAYAKAVDDALLGVARDIASSLLANPVLQRDVRDLIHLVMGTAAESLDAYAHYKDDLGLIDFIDQEVRTLELIRGSDRARQAIKDRFRLLAVDEFQDTSPVQLELFLELGTLIEDKIWVGDPKQAIYGFRDADPALMLEVLKLLEAGTTELGRGDIRDLSHSWRSQEPVLDLVNAIFPRIFPDMPPERVTLTAAPEAVLRRAADGHPVGRLEAWIPEYTGKKPFAQHATAVADGIMQLLAEPGVGPSDVAVLVRKNHQAKQVIEALTARGIPASGEGATILATREGRILRAALAVTLDLSDTLALTELVDLLPDHAAHGDWFTDLTAAADAEARQGVFHQWWQDPVLEGLRSLREDCISLTPVEMVAALIDALDLTEQIRTWTVPEQRLRTLDAVRALAAEYADQARMDSRPITLTGLRVALDESDRGPNLTGTPDTVWVGTVHGAKGLEWSRVVVMLEGKATERTHTWGSFVTPAPQLDITAPLAGRSPRYWPKFLDSYAPVQDGLGASEHAQRRLKQDREEAGRLQYVAFTRSADVTVLSGDGHAPALDALVEVEENATLDAAAQGAVASQAPLLSWSPGTPSLQIAGADPLPAVVRSTRGTLPDEVEKYNSTRNPLAATDLPSRGGPGAPTATGTPGRSTRFQASGVASADDLGAVSEPQQIGMPLVSKGSAGWDRVGEAVHAYLSLPLEALTPEQREQAAQRLVERWAVARSVGADALLRAGEAWSAFLHTRYPGAQQLTEQPITWWNEDDQVMEGWIDTLLRLPDGRIVLVDHKTYPGEHPVQHVREKYLGQLDTYSRALDAAGAAPGEVLIHLPLRGEVLEVDLVVNRGR</sequence>
<dbReference type="Pfam" id="PF12705">
    <property type="entry name" value="PDDEXK_1"/>
    <property type="match status" value="1"/>
</dbReference>
<dbReference type="Gene3D" id="3.40.50.300">
    <property type="entry name" value="P-loop containing nucleotide triphosphate hydrolases"/>
    <property type="match status" value="4"/>
</dbReference>
<evidence type="ECO:0000256" key="6">
    <source>
        <dbReference type="ARBA" id="ARBA00022806"/>
    </source>
</evidence>
<dbReference type="Gene3D" id="3.90.320.10">
    <property type="match status" value="1"/>
</dbReference>
<dbReference type="GO" id="GO:0004527">
    <property type="term" value="F:exonuclease activity"/>
    <property type="evidence" value="ECO:0007669"/>
    <property type="project" value="UniProtKB-KW"/>
</dbReference>